<keyword evidence="1" id="KW-0472">Membrane</keyword>
<reference evidence="2" key="1">
    <citation type="journal article" date="2021" name="Proc. Natl. Acad. Sci. U.S.A.">
        <title>A Catalog of Tens of Thousands of Viruses from Human Metagenomes Reveals Hidden Associations with Chronic Diseases.</title>
        <authorList>
            <person name="Tisza M.J."/>
            <person name="Buck C.B."/>
        </authorList>
    </citation>
    <scope>NUCLEOTIDE SEQUENCE</scope>
    <source>
        <strain evidence="2">Cttkn18</strain>
    </source>
</reference>
<dbReference type="EMBL" id="BK014703">
    <property type="protein sequence ID" value="DAD68510.1"/>
    <property type="molecule type" value="Genomic_DNA"/>
</dbReference>
<keyword evidence="1" id="KW-1133">Transmembrane helix</keyword>
<feature type="transmembrane region" description="Helical" evidence="1">
    <location>
        <begin position="6"/>
        <end position="27"/>
    </location>
</feature>
<proteinExistence type="predicted"/>
<sequence length="29" mass="3005">MNIMSLIDLGMNIALFAALVASILSLLGV</sequence>
<accession>A0A8S5LEZ0</accession>
<name>A0A8S5LEZ0_9CAUD</name>
<evidence type="ECO:0000313" key="2">
    <source>
        <dbReference type="EMBL" id="DAD68510.1"/>
    </source>
</evidence>
<protein>
    <submittedName>
        <fullName evidence="2">PROTEIN I, ELECTRON TRANSPORT: PQN, LHG, SF4, UNL, CL0, CLA, LMT, LMG, BCR.35A</fullName>
    </submittedName>
</protein>
<evidence type="ECO:0000256" key="1">
    <source>
        <dbReference type="SAM" id="Phobius"/>
    </source>
</evidence>
<keyword evidence="1" id="KW-0812">Transmembrane</keyword>
<organism evidence="2">
    <name type="scientific">Siphoviridae sp. cttkn18</name>
    <dbReference type="NCBI Taxonomy" id="2823607"/>
    <lineage>
        <taxon>Viruses</taxon>
        <taxon>Duplodnaviria</taxon>
        <taxon>Heunggongvirae</taxon>
        <taxon>Uroviricota</taxon>
        <taxon>Caudoviricetes</taxon>
    </lineage>
</organism>